<dbReference type="KEGG" id="ota:OT_ostta08g02020"/>
<dbReference type="EMBL" id="CAID01000008">
    <property type="protein sequence ID" value="CAL54937.1"/>
    <property type="molecule type" value="Genomic_DNA"/>
</dbReference>
<organism evidence="1 3">
    <name type="scientific">Ostreococcus tauri</name>
    <name type="common">Marine green alga</name>
    <dbReference type="NCBI Taxonomy" id="70448"/>
    <lineage>
        <taxon>Eukaryota</taxon>
        <taxon>Viridiplantae</taxon>
        <taxon>Chlorophyta</taxon>
        <taxon>Mamiellophyceae</taxon>
        <taxon>Mamiellales</taxon>
        <taxon>Bathycoccaceae</taxon>
        <taxon>Ostreococcus</taxon>
    </lineage>
</organism>
<name>Q013J3_OSTTA</name>
<evidence type="ECO:0000313" key="2">
    <source>
        <dbReference type="EMBL" id="OUS46954.1"/>
    </source>
</evidence>
<dbReference type="InParanoid" id="Q013J3"/>
<dbReference type="RefSeq" id="XP_003080769.1">
    <property type="nucleotide sequence ID" value="XM_003080721.1"/>
</dbReference>
<gene>
    <name evidence="2" type="ORF">BE221DRAFT_191468</name>
    <name evidence="1" type="ORF">OT_ostta08g02020</name>
</gene>
<dbReference type="Proteomes" id="UP000009170">
    <property type="component" value="Unassembled WGS sequence"/>
</dbReference>
<evidence type="ECO:0000313" key="3">
    <source>
        <dbReference type="Proteomes" id="UP000009170"/>
    </source>
</evidence>
<keyword evidence="3" id="KW-1185">Reference proteome</keyword>
<reference evidence="1 3" key="1">
    <citation type="journal article" date="2006" name="Proc. Natl. Acad. Sci. U.S.A.">
        <title>Genome analysis of the smallest free-living eukaryote Ostreococcus tauri unveils many unique features.</title>
        <authorList>
            <person name="Derelle E."/>
            <person name="Ferraz C."/>
            <person name="Rombauts S."/>
            <person name="Rouze P."/>
            <person name="Worden A.Z."/>
            <person name="Robbens S."/>
            <person name="Partensky F."/>
            <person name="Degroeve S."/>
            <person name="Echeynie S."/>
            <person name="Cooke R."/>
            <person name="Saeys Y."/>
            <person name="Wuyts J."/>
            <person name="Jabbari K."/>
            <person name="Bowler C."/>
            <person name="Panaud O."/>
            <person name="Piegu B."/>
            <person name="Ball S.G."/>
            <person name="Ral J.-P."/>
            <person name="Bouget F.-Y."/>
            <person name="Piganeau G."/>
            <person name="De Baets B."/>
            <person name="Picard A."/>
            <person name="Delseny M."/>
            <person name="Demaille J."/>
            <person name="Van de Peer Y."/>
            <person name="Moreau H."/>
        </authorList>
    </citation>
    <scope>NUCLEOTIDE SEQUENCE [LARGE SCALE GENOMIC DNA]</scope>
    <source>
        <strain evidence="1 3">OTTH0595</strain>
    </source>
</reference>
<dbReference type="OMA" id="VVFMRNF"/>
<reference evidence="1" key="2">
    <citation type="journal article" date="2014" name="BMC Genomics">
        <title>An improved genome of the model marine alga Ostreococcus tauri unfolds by assessing Illumina de novo assemblies.</title>
        <authorList>
            <person name="Blanc-Mathieu R."/>
            <person name="Verhelst B."/>
            <person name="Derelle E."/>
            <person name="Rombauts S."/>
            <person name="Bouget F.Y."/>
            <person name="Carre I."/>
            <person name="Chateau A."/>
            <person name="Eyre-Walker A."/>
            <person name="Grimsley N."/>
            <person name="Moreau H."/>
            <person name="Piegu B."/>
            <person name="Rivals E."/>
            <person name="Schackwitz W."/>
            <person name="Van de Peer Y."/>
            <person name="Piganeau G."/>
        </authorList>
    </citation>
    <scope>NUCLEOTIDE SEQUENCE</scope>
    <source>
        <strain evidence="1">RCC4221</strain>
    </source>
</reference>
<accession>Q013J3</accession>
<dbReference type="EMBL" id="KZ155780">
    <property type="protein sequence ID" value="OUS46954.1"/>
    <property type="molecule type" value="Genomic_DNA"/>
</dbReference>
<dbReference type="Proteomes" id="UP000195557">
    <property type="component" value="Unassembled WGS sequence"/>
</dbReference>
<dbReference type="AlphaFoldDB" id="Q013J3"/>
<protein>
    <submittedName>
        <fullName evidence="1">Unnamed product</fullName>
    </submittedName>
</protein>
<accession>A0A1Y5IFH6</accession>
<dbReference type="GeneID" id="9831587"/>
<sequence length="51" mass="5502">MGVAEIKDFIVSELRSKNPAIREANAALARSAALFLASVFVFRNFGDAFAV</sequence>
<reference evidence="2" key="3">
    <citation type="submission" date="2017-04" db="EMBL/GenBank/DDBJ databases">
        <title>Population genomics of picophytoplankton unveils novel chromosome hypervariability.</title>
        <authorList>
            <consortium name="DOE Joint Genome Institute"/>
            <person name="Blanc-Mathieu R."/>
            <person name="Krasovec M."/>
            <person name="Hebrard M."/>
            <person name="Yau S."/>
            <person name="Desgranges E."/>
            <person name="Martin J."/>
            <person name="Schackwitz W."/>
            <person name="Kuo A."/>
            <person name="Salin G."/>
            <person name="Donnadieu C."/>
            <person name="Desdevises Y."/>
            <person name="Sanchez-Ferandin S."/>
            <person name="Moreau H."/>
            <person name="Rivals E."/>
            <person name="Grigoriev I.V."/>
            <person name="Grimsley N."/>
            <person name="Eyre-Walker A."/>
            <person name="Piganeau G."/>
        </authorList>
    </citation>
    <scope>NUCLEOTIDE SEQUENCE [LARGE SCALE GENOMIC DNA]</scope>
    <source>
        <strain evidence="2">RCC 1115</strain>
    </source>
</reference>
<evidence type="ECO:0000313" key="1">
    <source>
        <dbReference type="EMBL" id="CAL54937.1"/>
    </source>
</evidence>
<accession>A0A454Y180</accession>
<proteinExistence type="predicted"/>